<dbReference type="PROSITE" id="PS00690">
    <property type="entry name" value="DEAH_ATP_HELICASE"/>
    <property type="match status" value="1"/>
</dbReference>
<dbReference type="Pfam" id="PF00270">
    <property type="entry name" value="DEAD"/>
    <property type="match status" value="1"/>
</dbReference>
<comment type="function">
    <text evidence="12">NTP-dependent helicase that catalyzes unidirectional unwinding of 3'tailed duplex RNAs and plays an important role during transcription of early mRNAs, presumably by preventing R-loop formation behind the elongating RNA polymerase. Might also play a role in the export of newly synthesized mRNA chains out of the core into the cytoplasm. Required for replication and propagation of viral particles.</text>
</comment>
<keyword evidence="11" id="KW-0804">Transcription</keyword>
<evidence type="ECO:0000313" key="18">
    <source>
        <dbReference type="EMBL" id="AAG02787.1"/>
    </source>
</evidence>
<evidence type="ECO:0000256" key="13">
    <source>
        <dbReference type="ARBA" id="ARBA00030963"/>
    </source>
</evidence>
<name>Q9EMW8_AMEPV</name>
<dbReference type="GO" id="GO:0017111">
    <property type="term" value="F:ribonucleoside triphosphate phosphatase activity"/>
    <property type="evidence" value="ECO:0007669"/>
    <property type="project" value="InterPro"/>
</dbReference>
<dbReference type="InterPro" id="IPR014001">
    <property type="entry name" value="Helicase_ATP-bd"/>
</dbReference>
<dbReference type="InterPro" id="IPR001650">
    <property type="entry name" value="Helicase_C-like"/>
</dbReference>
<evidence type="ECO:0000259" key="17">
    <source>
        <dbReference type="PROSITE" id="PS51194"/>
    </source>
</evidence>
<dbReference type="Pfam" id="PF12011">
    <property type="entry name" value="NPH-II"/>
    <property type="match status" value="1"/>
</dbReference>
<evidence type="ECO:0000256" key="9">
    <source>
        <dbReference type="ARBA" id="ARBA00022840"/>
    </source>
</evidence>
<dbReference type="InterPro" id="IPR002464">
    <property type="entry name" value="DNA/RNA_helicase_DEAH_CS"/>
</dbReference>
<reference evidence="18 19" key="1">
    <citation type="journal article" date="2000" name="Virology">
        <title>Complete genomic sequence of the Amsacta moorei entomopoxvirus: analysis and comparison with other poxviruses.</title>
        <authorList>
            <person name="Bawden A.L."/>
            <person name="Glassberg K.J."/>
            <person name="Diggans J."/>
            <person name="Shaw R."/>
            <person name="Farmerie W."/>
            <person name="Moyer R.W."/>
        </authorList>
    </citation>
    <scope>NUCLEOTIDE SEQUENCE [LARGE SCALE GENOMIC DNA]</scope>
</reference>
<evidence type="ECO:0000256" key="15">
    <source>
        <dbReference type="ARBA" id="ARBA00047984"/>
    </source>
</evidence>
<keyword evidence="8" id="KW-0347">Helicase</keyword>
<dbReference type="PANTHER" id="PTHR18934">
    <property type="entry name" value="ATP-DEPENDENT RNA HELICASE"/>
    <property type="match status" value="1"/>
</dbReference>
<dbReference type="EMBL" id="AF250284">
    <property type="protein sequence ID" value="AAG02787.1"/>
    <property type="molecule type" value="Genomic_DNA"/>
</dbReference>
<dbReference type="Proteomes" id="UP000000872">
    <property type="component" value="Segment"/>
</dbReference>
<evidence type="ECO:0000256" key="5">
    <source>
        <dbReference type="ARBA" id="ARBA00017851"/>
    </source>
</evidence>
<proteinExistence type="inferred from homology"/>
<keyword evidence="9" id="KW-0067">ATP-binding</keyword>
<dbReference type="SMART" id="SM00490">
    <property type="entry name" value="HELICc"/>
    <property type="match status" value="1"/>
</dbReference>
<dbReference type="PROSITE" id="PS51194">
    <property type="entry name" value="HELICASE_CTER"/>
    <property type="match status" value="1"/>
</dbReference>
<dbReference type="InterPro" id="IPR027417">
    <property type="entry name" value="P-loop_NTPase"/>
</dbReference>
<evidence type="ECO:0000256" key="7">
    <source>
        <dbReference type="ARBA" id="ARBA00022801"/>
    </source>
</evidence>
<evidence type="ECO:0000313" key="19">
    <source>
        <dbReference type="Proteomes" id="UP000000872"/>
    </source>
</evidence>
<dbReference type="SUPFAM" id="SSF52540">
    <property type="entry name" value="P-loop containing nucleoside triphosphate hydrolases"/>
    <property type="match status" value="1"/>
</dbReference>
<evidence type="ECO:0000256" key="3">
    <source>
        <dbReference type="ARBA" id="ARBA00011245"/>
    </source>
</evidence>
<dbReference type="InterPro" id="IPR021892">
    <property type="entry name" value="NPH-II"/>
</dbReference>
<dbReference type="PANTHER" id="PTHR18934:SF99">
    <property type="entry name" value="ATP-DEPENDENT RNA HELICASE DHX37-RELATED"/>
    <property type="match status" value="1"/>
</dbReference>
<organism evidence="18 19">
    <name type="scientific">Amsacta moorei entomopoxvirus</name>
    <name type="common">AmEPV</name>
    <dbReference type="NCBI Taxonomy" id="28321"/>
    <lineage>
        <taxon>Viruses</taxon>
        <taxon>Varidnaviria</taxon>
        <taxon>Bamfordvirae</taxon>
        <taxon>Nucleocytoviricota</taxon>
        <taxon>Pokkesviricetes</taxon>
        <taxon>Chitovirales</taxon>
        <taxon>Poxviridae</taxon>
        <taxon>Entomopoxvirinae</taxon>
        <taxon>Betaentomopoxvirus</taxon>
    </lineage>
</organism>
<dbReference type="InterPro" id="IPR011545">
    <property type="entry name" value="DEAD/DEAH_box_helicase_dom"/>
</dbReference>
<feature type="domain" description="Helicase C-terminal" evidence="17">
    <location>
        <begin position="413"/>
        <end position="577"/>
    </location>
</feature>
<organismHost>
    <name type="scientific">Amsacta</name>
    <dbReference type="NCBI Taxonomy" id="340055"/>
</organismHost>
<keyword evidence="7" id="KW-0378">Hydrolase</keyword>
<dbReference type="RefSeq" id="NP_064863.1">
    <property type="nucleotide sequence ID" value="NC_002520.1"/>
</dbReference>
<evidence type="ECO:0000256" key="6">
    <source>
        <dbReference type="ARBA" id="ARBA00022741"/>
    </source>
</evidence>
<evidence type="ECO:0000256" key="8">
    <source>
        <dbReference type="ARBA" id="ARBA00022806"/>
    </source>
</evidence>
<dbReference type="GO" id="GO:0044423">
    <property type="term" value="C:virion component"/>
    <property type="evidence" value="ECO:0007669"/>
    <property type="project" value="UniProtKB-KW"/>
</dbReference>
<dbReference type="SMART" id="SM00487">
    <property type="entry name" value="DEXDc"/>
    <property type="match status" value="1"/>
</dbReference>
<evidence type="ECO:0000259" key="16">
    <source>
        <dbReference type="PROSITE" id="PS51192"/>
    </source>
</evidence>
<comment type="catalytic activity">
    <reaction evidence="15">
        <text>ATP + H2O = ADP + phosphate + H(+)</text>
        <dbReference type="Rhea" id="RHEA:13065"/>
        <dbReference type="ChEBI" id="CHEBI:15377"/>
        <dbReference type="ChEBI" id="CHEBI:15378"/>
        <dbReference type="ChEBI" id="CHEBI:30616"/>
        <dbReference type="ChEBI" id="CHEBI:43474"/>
        <dbReference type="ChEBI" id="CHEBI:456216"/>
        <dbReference type="EC" id="3.6.4.13"/>
    </reaction>
</comment>
<dbReference type="KEGG" id="vg:1494671"/>
<comment type="subunit">
    <text evidence="3">Monomer.</text>
</comment>
<dbReference type="OrthoDB" id="892at10239"/>
<accession>Q9EMW8</accession>
<dbReference type="GeneID" id="1494671"/>
<evidence type="ECO:0000256" key="10">
    <source>
        <dbReference type="ARBA" id="ARBA00022844"/>
    </source>
</evidence>
<dbReference type="PROSITE" id="PS51192">
    <property type="entry name" value="HELICASE_ATP_BIND_1"/>
    <property type="match status" value="1"/>
</dbReference>
<evidence type="ECO:0000256" key="12">
    <source>
        <dbReference type="ARBA" id="ARBA00025677"/>
    </source>
</evidence>
<evidence type="ECO:0000256" key="11">
    <source>
        <dbReference type="ARBA" id="ARBA00023163"/>
    </source>
</evidence>
<comment type="similarity">
    <text evidence="2">Belongs to the DEAD box helicase family. DEAH subfamily.</text>
</comment>
<sequence>MQEIKNIYDFKTYNLFPELHNKYNYISHLLFPNNTNIFQSYIDFDYVKKYKYNFLILLYPVYKLYWKNMYICYNQNSNKIYLDNKEIYNTSIELINDFLIDGIDINNNIITIRSNGSTITYSAYAYATILYDLPYRLGNLDINQIFGIVESSNILGILSTNEEQKKKFPKYINNIELEKNILFKFKESNLRSIQIDVQLKIFDLFINRLNCVVSGGTGIGKTSIIPKIIWWYNLLFDGYNMFNSRISNVSIDNFIFDINIIEKNTLLSLPRKTIINSTAINYIKSLGYSEITETPIIIKYKDIKLYKEYYNNKIIFPTNLLLCVNRLSINNLKNSSVIIIDEIHEHDRYADICIAVSYFLKKVINIRNIILISATIEFEIDNILRFFNNKIVQVYIPGFTLFPVTEIENTVDSIDKILLDNKPPVGYSVIIFYESIPKLTFIKKKLEESIKDPIYKFYSIHGKTDNANEVIRYIENNKKHIHVIISTNYLESSITISNAKLVIDNGKVYRKEFIDGNITYITNSMYKQRKGRVGRVSKGTYIRTYTLDKLNTNFKNINYQYLWDYIIIFKYYGLDIKKDYFVIPDNINRVDKTVNYMKSIGIDIDKCINKIYRIFNKYEINMLEYFIIYLYGSETEKLLLSTDDKNIIDIPYKIYNIYVKMNVKIKLESKRSIIYIFKFINDVYDGPQKFKYINTDENVYFDKNKIYYLKSENPLIIMRD</sequence>
<evidence type="ECO:0000256" key="1">
    <source>
        <dbReference type="ARBA" id="ARBA00004328"/>
    </source>
</evidence>
<dbReference type="GO" id="GO:0003724">
    <property type="term" value="F:RNA helicase activity"/>
    <property type="evidence" value="ECO:0007669"/>
    <property type="project" value="UniProtKB-EC"/>
</dbReference>
<evidence type="ECO:0000256" key="2">
    <source>
        <dbReference type="ARBA" id="ARBA00008792"/>
    </source>
</evidence>
<dbReference type="EC" id="3.6.4.13" evidence="4"/>
<dbReference type="GO" id="GO:0005524">
    <property type="term" value="F:ATP binding"/>
    <property type="evidence" value="ECO:0007669"/>
    <property type="project" value="UniProtKB-KW"/>
</dbReference>
<evidence type="ECO:0000256" key="14">
    <source>
        <dbReference type="ARBA" id="ARBA00031914"/>
    </source>
</evidence>
<protein>
    <recommendedName>
        <fullName evidence="5">RNA helicase NPH-II</fullName>
        <ecNumber evidence="4">3.6.4.13</ecNumber>
    </recommendedName>
    <alternativeName>
        <fullName evidence="14">Nucleoside triphosphatase II</fullName>
    </alternativeName>
    <alternativeName>
        <fullName evidence="13">Nucleoside triphosphate phosphohydrolase II</fullName>
    </alternativeName>
</protein>
<dbReference type="Pfam" id="PF00271">
    <property type="entry name" value="Helicase_C"/>
    <property type="match status" value="1"/>
</dbReference>
<dbReference type="Gene3D" id="3.40.50.300">
    <property type="entry name" value="P-loop containing nucleotide triphosphate hydrolases"/>
    <property type="match status" value="2"/>
</dbReference>
<dbReference type="GO" id="GO:0003723">
    <property type="term" value="F:RNA binding"/>
    <property type="evidence" value="ECO:0007669"/>
    <property type="project" value="TreeGrafter"/>
</dbReference>
<keyword evidence="6" id="KW-0547">Nucleotide-binding</keyword>
<keyword evidence="10" id="KW-0946">Virion</keyword>
<gene>
    <name evidence="18" type="primary">AMV081</name>
</gene>
<comment type="subcellular location">
    <subcellularLocation>
        <location evidence="1">Virion</location>
    </subcellularLocation>
</comment>
<keyword evidence="19" id="KW-1185">Reference proteome</keyword>
<evidence type="ECO:0000256" key="4">
    <source>
        <dbReference type="ARBA" id="ARBA00012552"/>
    </source>
</evidence>
<feature type="domain" description="Helicase ATP-binding" evidence="16">
    <location>
        <begin position="202"/>
        <end position="394"/>
    </location>
</feature>